<evidence type="ECO:0000313" key="1">
    <source>
        <dbReference type="EMBL" id="AZG14423.1"/>
    </source>
</evidence>
<name>A0A3G8H1L9_9BURK</name>
<dbReference type="KEGG" id="cpau:EHF44_13755"/>
<evidence type="ECO:0000313" key="2">
    <source>
        <dbReference type="Proteomes" id="UP000270411"/>
    </source>
</evidence>
<organism evidence="1 2">
    <name type="scientific">Cupriavidus pauculus</name>
    <dbReference type="NCBI Taxonomy" id="82633"/>
    <lineage>
        <taxon>Bacteria</taxon>
        <taxon>Pseudomonadati</taxon>
        <taxon>Pseudomonadota</taxon>
        <taxon>Betaproteobacteria</taxon>
        <taxon>Burkholderiales</taxon>
        <taxon>Burkholderiaceae</taxon>
        <taxon>Cupriavidus</taxon>
    </lineage>
</organism>
<dbReference type="RefSeq" id="WP_124684258.1">
    <property type="nucleotide sequence ID" value="NZ_CP033969.1"/>
</dbReference>
<protein>
    <submittedName>
        <fullName evidence="1">Phasin family protein</fullName>
    </submittedName>
</protein>
<dbReference type="OrthoDB" id="8964077at2"/>
<dbReference type="Proteomes" id="UP000270411">
    <property type="component" value="Chromosome 1"/>
</dbReference>
<proteinExistence type="predicted"/>
<gene>
    <name evidence="1" type="ORF">EHF44_13755</name>
</gene>
<sequence>METSNTASTSAPHKRLFDFVKHNRLNPAAILESRRKDVEALASVNLTLLSGLQSLVRLQAEYLCGTAADLQSLGSARQGDDAKAAPVRVTELLPLSLNKAVAGLRGMSDTVYKAQADSFAVVGKRLAENVEEVKSVLRPRQ</sequence>
<accession>A0A3G8H1L9</accession>
<reference evidence="2" key="1">
    <citation type="submission" date="2018-11" db="EMBL/GenBank/DDBJ databases">
        <title>FDA dAtabase for Regulatory Grade micrObial Sequences (FDA-ARGOS): Supporting development and validation of Infectious Disease Dx tests.</title>
        <authorList>
            <person name="Goldberg B."/>
            <person name="Campos J."/>
            <person name="Tallon L."/>
            <person name="Sadzewicz L."/>
            <person name="Zhao X."/>
            <person name="Vavikolanu K."/>
            <person name="Mehta A."/>
            <person name="Aluvathingal J."/>
            <person name="Nadendla S."/>
            <person name="Geyer C."/>
            <person name="Nandy P."/>
            <person name="Yan Y."/>
            <person name="Sichtig H."/>
        </authorList>
    </citation>
    <scope>NUCLEOTIDE SEQUENCE [LARGE SCALE GENOMIC DNA]</scope>
    <source>
        <strain evidence="2">FDAARGOS_614</strain>
    </source>
</reference>
<dbReference type="AlphaFoldDB" id="A0A3G8H1L9"/>
<dbReference type="EMBL" id="CP033969">
    <property type="protein sequence ID" value="AZG14423.1"/>
    <property type="molecule type" value="Genomic_DNA"/>
</dbReference>